<reference evidence="1" key="1">
    <citation type="submission" date="2020-08" db="EMBL/GenBank/DDBJ databases">
        <title>Genome sequencing and assembly of the red palm weevil Rhynchophorus ferrugineus.</title>
        <authorList>
            <person name="Dias G.B."/>
            <person name="Bergman C.M."/>
            <person name="Manee M."/>
        </authorList>
    </citation>
    <scope>NUCLEOTIDE SEQUENCE</scope>
    <source>
        <strain evidence="1">AA-2017</strain>
        <tissue evidence="1">Whole larva</tissue>
    </source>
</reference>
<accession>A0A834IGM9</accession>
<gene>
    <name evidence="1" type="ORF">GWI33_007176</name>
</gene>
<sequence length="142" mass="16205">MTKTISKSKSAVERPKPKISKRQIFKPNIRLANAIVGAIAFLQKTGFEGSIRNIKKCMHERSRKPLSLSLTQMPLYLNRGVELGILKKWHGSYKIGDFQLKRRRNKRKNTIKSDKKIEVIKEPSKIYIEPVNKSVLGSTCAV</sequence>
<comment type="caution">
    <text evidence="1">The sequence shown here is derived from an EMBL/GenBank/DDBJ whole genome shotgun (WGS) entry which is preliminary data.</text>
</comment>
<proteinExistence type="predicted"/>
<evidence type="ECO:0000313" key="1">
    <source>
        <dbReference type="EMBL" id="KAF7279499.1"/>
    </source>
</evidence>
<protein>
    <submittedName>
        <fullName evidence="1">Uncharacterized protein</fullName>
    </submittedName>
</protein>
<dbReference type="OrthoDB" id="6751283at2759"/>
<dbReference type="Proteomes" id="UP000625711">
    <property type="component" value="Unassembled WGS sequence"/>
</dbReference>
<dbReference type="AlphaFoldDB" id="A0A834IGM9"/>
<organism evidence="1 2">
    <name type="scientific">Rhynchophorus ferrugineus</name>
    <name type="common">Red palm weevil</name>
    <name type="synonym">Curculio ferrugineus</name>
    <dbReference type="NCBI Taxonomy" id="354439"/>
    <lineage>
        <taxon>Eukaryota</taxon>
        <taxon>Metazoa</taxon>
        <taxon>Ecdysozoa</taxon>
        <taxon>Arthropoda</taxon>
        <taxon>Hexapoda</taxon>
        <taxon>Insecta</taxon>
        <taxon>Pterygota</taxon>
        <taxon>Neoptera</taxon>
        <taxon>Endopterygota</taxon>
        <taxon>Coleoptera</taxon>
        <taxon>Polyphaga</taxon>
        <taxon>Cucujiformia</taxon>
        <taxon>Curculionidae</taxon>
        <taxon>Dryophthorinae</taxon>
        <taxon>Rhynchophorus</taxon>
    </lineage>
</organism>
<keyword evidence="2" id="KW-1185">Reference proteome</keyword>
<dbReference type="EMBL" id="JAACXV010000359">
    <property type="protein sequence ID" value="KAF7279499.1"/>
    <property type="molecule type" value="Genomic_DNA"/>
</dbReference>
<name>A0A834IGM9_RHYFE</name>
<evidence type="ECO:0000313" key="2">
    <source>
        <dbReference type="Proteomes" id="UP000625711"/>
    </source>
</evidence>